<gene>
    <name evidence="10" type="ORF">QSP1433_LOCUS10547</name>
</gene>
<name>A0A7S2WIM6_9STRA</name>
<dbReference type="Gene3D" id="1.20.5.4820">
    <property type="match status" value="1"/>
</dbReference>
<evidence type="ECO:0000256" key="2">
    <source>
        <dbReference type="ARBA" id="ARBA00022741"/>
    </source>
</evidence>
<dbReference type="InterPro" id="IPR027417">
    <property type="entry name" value="P-loop_NTPase"/>
</dbReference>
<keyword evidence="5 7" id="KW-0505">Motor protein</keyword>
<dbReference type="GO" id="GO:0006897">
    <property type="term" value="P:endocytosis"/>
    <property type="evidence" value="ECO:0007669"/>
    <property type="project" value="TreeGrafter"/>
</dbReference>
<reference evidence="10" key="1">
    <citation type="submission" date="2021-01" db="EMBL/GenBank/DDBJ databases">
        <authorList>
            <person name="Corre E."/>
            <person name="Pelletier E."/>
            <person name="Niang G."/>
            <person name="Scheremetjew M."/>
            <person name="Finn R."/>
            <person name="Kale V."/>
            <person name="Holt S."/>
            <person name="Cochrane G."/>
            <person name="Meng A."/>
            <person name="Brown T."/>
            <person name="Cohen L."/>
        </authorList>
    </citation>
    <scope>NUCLEOTIDE SEQUENCE</scope>
    <source>
        <strain evidence="10">NY070348D</strain>
    </source>
</reference>
<dbReference type="SUPFAM" id="SSF52540">
    <property type="entry name" value="P-loop containing nucleoside triphosphate hydrolases"/>
    <property type="match status" value="1"/>
</dbReference>
<dbReference type="PROSITE" id="PS50096">
    <property type="entry name" value="IQ"/>
    <property type="match status" value="1"/>
</dbReference>
<dbReference type="GO" id="GO:0007015">
    <property type="term" value="P:actin filament organization"/>
    <property type="evidence" value="ECO:0007669"/>
    <property type="project" value="TreeGrafter"/>
</dbReference>
<organism evidence="10">
    <name type="scientific">Mucochytrium quahogii</name>
    <dbReference type="NCBI Taxonomy" id="96639"/>
    <lineage>
        <taxon>Eukaryota</taxon>
        <taxon>Sar</taxon>
        <taxon>Stramenopiles</taxon>
        <taxon>Bigyra</taxon>
        <taxon>Labyrinthulomycetes</taxon>
        <taxon>Thraustochytrida</taxon>
        <taxon>Thraustochytriidae</taxon>
        <taxon>Mucochytrium</taxon>
    </lineage>
</organism>
<evidence type="ECO:0000256" key="3">
    <source>
        <dbReference type="ARBA" id="ARBA00022840"/>
    </source>
</evidence>
<accession>A0A7S2WIM6</accession>
<protein>
    <submittedName>
        <fullName evidence="10">Uncharacterized protein</fullName>
    </submittedName>
</protein>
<feature type="domain" description="Myosin motor" evidence="8">
    <location>
        <begin position="9"/>
        <end position="694"/>
    </location>
</feature>
<dbReference type="GO" id="GO:0016459">
    <property type="term" value="C:myosin complex"/>
    <property type="evidence" value="ECO:0007669"/>
    <property type="project" value="UniProtKB-KW"/>
</dbReference>
<dbReference type="Pfam" id="PF00063">
    <property type="entry name" value="Myosin_head"/>
    <property type="match status" value="1"/>
</dbReference>
<dbReference type="PROSITE" id="PS51456">
    <property type="entry name" value="MYOSIN_MOTOR"/>
    <property type="match status" value="1"/>
</dbReference>
<feature type="domain" description="TH1" evidence="9">
    <location>
        <begin position="731"/>
        <end position="924"/>
    </location>
</feature>
<dbReference type="PANTHER" id="PTHR13140:SF679">
    <property type="entry name" value="UNCONVENTIONAL MYOSIN IC"/>
    <property type="match status" value="1"/>
</dbReference>
<dbReference type="PRINTS" id="PR00193">
    <property type="entry name" value="MYOSINHEAVY"/>
</dbReference>
<dbReference type="AlphaFoldDB" id="A0A7S2WIM6"/>
<evidence type="ECO:0000259" key="9">
    <source>
        <dbReference type="PROSITE" id="PS51757"/>
    </source>
</evidence>
<dbReference type="GO" id="GO:0005886">
    <property type="term" value="C:plasma membrane"/>
    <property type="evidence" value="ECO:0007669"/>
    <property type="project" value="TreeGrafter"/>
</dbReference>
<evidence type="ECO:0000259" key="8">
    <source>
        <dbReference type="PROSITE" id="PS51456"/>
    </source>
</evidence>
<dbReference type="Gene3D" id="1.20.58.530">
    <property type="match status" value="1"/>
</dbReference>
<dbReference type="PANTHER" id="PTHR13140">
    <property type="entry name" value="MYOSIN"/>
    <property type="match status" value="1"/>
</dbReference>
<dbReference type="PROSITE" id="PS51757">
    <property type="entry name" value="TH1"/>
    <property type="match status" value="1"/>
</dbReference>
<dbReference type="GO" id="GO:0000146">
    <property type="term" value="F:microfilament motor activity"/>
    <property type="evidence" value="ECO:0007669"/>
    <property type="project" value="TreeGrafter"/>
</dbReference>
<proteinExistence type="inferred from homology"/>
<dbReference type="GO" id="GO:0005737">
    <property type="term" value="C:cytoplasm"/>
    <property type="evidence" value="ECO:0007669"/>
    <property type="project" value="TreeGrafter"/>
</dbReference>
<dbReference type="GO" id="GO:0051015">
    <property type="term" value="F:actin filament binding"/>
    <property type="evidence" value="ECO:0007669"/>
    <property type="project" value="TreeGrafter"/>
</dbReference>
<evidence type="ECO:0000256" key="6">
    <source>
        <dbReference type="ARBA" id="ARBA00023203"/>
    </source>
</evidence>
<dbReference type="Pfam" id="PF06017">
    <property type="entry name" value="Myosin_TH1"/>
    <property type="match status" value="1"/>
</dbReference>
<sequence>MEKRRIQKGKVDDLVLIEQVSQEEIVQTLNRRFKQKDIYTYIGPVLLSVNPFKRIGGLYGQDVIDRYVDKMDYELPPHVYAIAENAYRALNRSGEKQCILVSGESGSGKTEATKTLLEYIAAVSGQGENHIKDALLNSNPVLESFGNAKTIRNDNSSRFGKYMDIHFDFKGVPVMGQIHNYLLERPRVVSQERGEQNFHVFYIMLNGMDLRNKQRLFLKDLDASYFHYLGNELPETECGLSFEQLQESMCKVGLTKERQQELFQAVATVLWIGNIEFVDDVEAGGISGKIGSRVADDTGSQHALEVSAQLLGVEQDELTDVLTKRSIVASGDSVSQVLKKQEAYKTRDALAKALYGRTFERLVVEINAAVGMNTQVDEGTHNSIGVLDIYGFEIFESNSFEQLCINYCNEKLQQLFIELTLRTEQDEYKSEGIVWEHIDFFNNKTVCDLIELKQKPHPGILSLLDEECSLLGKVDDITLLKKFDKTLGEHPHYIPVKTSPHHFIIKHYAGQVKYTGTGFLDKSKDTLYRDVVELMGIKSISDFVKGLFPEAHKKRDNKKPPSSGIQFRNQIQKLMSTLETCSPHYIRCLKPNDNKTPGEFCTDRVADQARYLGLLENVKVRRAGFAHRKNITEFIRRYKMLSTKTWPQESGDAGTDVRNILGAMSIDEDGFRLGHTKVFIRKPVTLFALEEVREVRLHELATSVQICFRTWQARKVLKELREKSLSLFGGLKRRGGSFRVYFVGDYVHASQNEMVRKSVKDAPILFADTVNKISRRFITHTRLLVMSDKDIFLFYIKKNGATGTLSRRISLDNITRVTLSSFADGFVTFHVGDDSQPGLFLHSLRKAEIITIMKDRHPNLNIGFSDSFEYASAKPASFFSKPVQQMETRKVNFKETTKERATSVLMPKMVYVKSKQEVTIFLPSALGSKATIQLASPSYTGVSNHASTQAC</sequence>
<dbReference type="FunFam" id="1.20.58.530:FF:000004">
    <property type="entry name" value="Unconventional myosin ID"/>
    <property type="match status" value="1"/>
</dbReference>
<dbReference type="InterPro" id="IPR036961">
    <property type="entry name" value="Kinesin_motor_dom_sf"/>
</dbReference>
<evidence type="ECO:0000256" key="7">
    <source>
        <dbReference type="PROSITE-ProRule" id="PRU00782"/>
    </source>
</evidence>
<keyword evidence="3 7" id="KW-0067">ATP-binding</keyword>
<feature type="binding site" evidence="7">
    <location>
        <begin position="103"/>
        <end position="110"/>
    </location>
    <ligand>
        <name>ATP</name>
        <dbReference type="ChEBI" id="CHEBI:30616"/>
    </ligand>
</feature>
<evidence type="ECO:0000256" key="1">
    <source>
        <dbReference type="ARBA" id="ARBA00008314"/>
    </source>
</evidence>
<dbReference type="SMART" id="SM00242">
    <property type="entry name" value="MYSc"/>
    <property type="match status" value="1"/>
</dbReference>
<dbReference type="GO" id="GO:0005524">
    <property type="term" value="F:ATP binding"/>
    <property type="evidence" value="ECO:0007669"/>
    <property type="project" value="UniProtKB-UniRule"/>
</dbReference>
<dbReference type="GO" id="GO:0030048">
    <property type="term" value="P:actin filament-based movement"/>
    <property type="evidence" value="ECO:0007669"/>
    <property type="project" value="TreeGrafter"/>
</dbReference>
<dbReference type="InterPro" id="IPR001609">
    <property type="entry name" value="Myosin_head_motor_dom-like"/>
</dbReference>
<dbReference type="Gene3D" id="3.40.850.10">
    <property type="entry name" value="Kinesin motor domain"/>
    <property type="match status" value="1"/>
</dbReference>
<dbReference type="EMBL" id="HBHK01016799">
    <property type="protein sequence ID" value="CAD9690246.1"/>
    <property type="molecule type" value="Transcribed_RNA"/>
</dbReference>
<evidence type="ECO:0000313" key="10">
    <source>
        <dbReference type="EMBL" id="CAD9690246.1"/>
    </source>
</evidence>
<evidence type="ECO:0000256" key="5">
    <source>
        <dbReference type="ARBA" id="ARBA00023175"/>
    </source>
</evidence>
<evidence type="ECO:0000256" key="4">
    <source>
        <dbReference type="ARBA" id="ARBA00023123"/>
    </source>
</evidence>
<keyword evidence="2 7" id="KW-0547">Nucleotide-binding</keyword>
<keyword evidence="6 7" id="KW-0009">Actin-binding</keyword>
<keyword evidence="4 7" id="KW-0518">Myosin</keyword>
<dbReference type="Gene3D" id="1.10.10.820">
    <property type="match status" value="1"/>
</dbReference>
<comment type="similarity">
    <text evidence="1 7">Belongs to the TRAFAC class myosin-kinesin ATPase superfamily. Myosin family.</text>
</comment>
<dbReference type="InterPro" id="IPR010926">
    <property type="entry name" value="Myosin_TH1"/>
</dbReference>
<dbReference type="Gene3D" id="1.20.120.720">
    <property type="entry name" value="Myosin VI head, motor domain, U50 subdomain"/>
    <property type="match status" value="1"/>
</dbReference>
<feature type="region of interest" description="Actin-binding" evidence="7">
    <location>
        <begin position="571"/>
        <end position="593"/>
    </location>
</feature>